<evidence type="ECO:0000313" key="3">
    <source>
        <dbReference type="Proteomes" id="UP001595904"/>
    </source>
</evidence>
<protein>
    <submittedName>
        <fullName evidence="2">Uncharacterized protein</fullName>
    </submittedName>
</protein>
<keyword evidence="3" id="KW-1185">Reference proteome</keyword>
<dbReference type="RefSeq" id="WP_380593815.1">
    <property type="nucleotide sequence ID" value="NZ_JBHSDU010000001.1"/>
</dbReference>
<proteinExistence type="predicted"/>
<sequence>MTDTVTATASDRRSLREQVEDLLPTWRSWYPSLFDAAADLGLIRARVCPPSALMLANRHAAVQSEAIQMFKEKWSVEDEPDEPTLPIRLQRHPTPRKPFKKKPKPSY</sequence>
<evidence type="ECO:0000256" key="1">
    <source>
        <dbReference type="SAM" id="MobiDB-lite"/>
    </source>
</evidence>
<accession>A0ABV8SIW4</accession>
<name>A0ABV8SIW4_9GAMM</name>
<dbReference type="EMBL" id="JBHSDU010000001">
    <property type="protein sequence ID" value="MFC4307498.1"/>
    <property type="molecule type" value="Genomic_DNA"/>
</dbReference>
<evidence type="ECO:0000313" key="2">
    <source>
        <dbReference type="EMBL" id="MFC4307498.1"/>
    </source>
</evidence>
<organism evidence="2 3">
    <name type="scientific">Steroidobacter flavus</name>
    <dbReference type="NCBI Taxonomy" id="1842136"/>
    <lineage>
        <taxon>Bacteria</taxon>
        <taxon>Pseudomonadati</taxon>
        <taxon>Pseudomonadota</taxon>
        <taxon>Gammaproteobacteria</taxon>
        <taxon>Steroidobacterales</taxon>
        <taxon>Steroidobacteraceae</taxon>
        <taxon>Steroidobacter</taxon>
    </lineage>
</organism>
<gene>
    <name evidence="2" type="ORF">ACFPN2_00250</name>
</gene>
<feature type="compositionally biased region" description="Basic residues" evidence="1">
    <location>
        <begin position="89"/>
        <end position="107"/>
    </location>
</feature>
<dbReference type="Proteomes" id="UP001595904">
    <property type="component" value="Unassembled WGS sequence"/>
</dbReference>
<reference evidence="3" key="1">
    <citation type="journal article" date="2019" name="Int. J. Syst. Evol. Microbiol.">
        <title>The Global Catalogue of Microorganisms (GCM) 10K type strain sequencing project: providing services to taxonomists for standard genome sequencing and annotation.</title>
        <authorList>
            <consortium name="The Broad Institute Genomics Platform"/>
            <consortium name="The Broad Institute Genome Sequencing Center for Infectious Disease"/>
            <person name="Wu L."/>
            <person name="Ma J."/>
        </authorList>
    </citation>
    <scope>NUCLEOTIDE SEQUENCE [LARGE SCALE GENOMIC DNA]</scope>
    <source>
        <strain evidence="3">CGMCC 1.10759</strain>
    </source>
</reference>
<comment type="caution">
    <text evidence="2">The sequence shown here is derived from an EMBL/GenBank/DDBJ whole genome shotgun (WGS) entry which is preliminary data.</text>
</comment>
<feature type="region of interest" description="Disordered" evidence="1">
    <location>
        <begin position="75"/>
        <end position="107"/>
    </location>
</feature>